<keyword evidence="2" id="KW-1208">Phospholipid metabolism</keyword>
<dbReference type="CTD" id="32585"/>
<gene>
    <name evidence="7" type="primary">LOC114248505</name>
</gene>
<dbReference type="KEGG" id="bman:114248505"/>
<reference evidence="7" key="1">
    <citation type="submission" date="2025-08" db="UniProtKB">
        <authorList>
            <consortium name="RefSeq"/>
        </authorList>
    </citation>
    <scope>IDENTIFICATION</scope>
    <source>
        <tissue evidence="7">Silk gland</tissue>
    </source>
</reference>
<dbReference type="InterPro" id="IPR011009">
    <property type="entry name" value="Kinase-like_dom_sf"/>
</dbReference>
<evidence type="ECO:0000313" key="7">
    <source>
        <dbReference type="RefSeq" id="XP_028037562.1"/>
    </source>
</evidence>
<dbReference type="Gene3D" id="3.30.200.20">
    <property type="entry name" value="Phosphorylase Kinase, domain 1"/>
    <property type="match status" value="1"/>
</dbReference>
<evidence type="ECO:0000256" key="3">
    <source>
        <dbReference type="ARBA" id="ARBA00037883"/>
    </source>
</evidence>
<protein>
    <recommendedName>
        <fullName evidence="5">ethanolamine kinase</fullName>
        <ecNumber evidence="5">2.7.1.82</ecNumber>
    </recommendedName>
</protein>
<dbReference type="GeneID" id="114248505"/>
<dbReference type="CDD" id="cd05157">
    <property type="entry name" value="ETNK_euk"/>
    <property type="match status" value="1"/>
</dbReference>
<keyword evidence="1" id="KW-0443">Lipid metabolism</keyword>
<evidence type="ECO:0000256" key="4">
    <source>
        <dbReference type="ARBA" id="ARBA00038211"/>
    </source>
</evidence>
<dbReference type="SUPFAM" id="SSF56112">
    <property type="entry name" value="Protein kinase-like (PK-like)"/>
    <property type="match status" value="1"/>
</dbReference>
<evidence type="ECO:0000256" key="1">
    <source>
        <dbReference type="ARBA" id="ARBA00023209"/>
    </source>
</evidence>
<organism evidence="6 7">
    <name type="scientific">Bombyx mandarina</name>
    <name type="common">Wild silk moth</name>
    <name type="synonym">Wild silkworm</name>
    <dbReference type="NCBI Taxonomy" id="7092"/>
    <lineage>
        <taxon>Eukaryota</taxon>
        <taxon>Metazoa</taxon>
        <taxon>Ecdysozoa</taxon>
        <taxon>Arthropoda</taxon>
        <taxon>Hexapoda</taxon>
        <taxon>Insecta</taxon>
        <taxon>Pterygota</taxon>
        <taxon>Neoptera</taxon>
        <taxon>Endopterygota</taxon>
        <taxon>Lepidoptera</taxon>
        <taxon>Glossata</taxon>
        <taxon>Ditrysia</taxon>
        <taxon>Bombycoidea</taxon>
        <taxon>Bombycidae</taxon>
        <taxon>Bombycinae</taxon>
        <taxon>Bombyx</taxon>
    </lineage>
</organism>
<comment type="pathway">
    <text evidence="3">Phospholipid metabolism; phosphatidylethanolamine biosynthesis; phosphatidylethanolamine from ethanolamine: step 1/3.</text>
</comment>
<dbReference type="Gene3D" id="3.90.1200.10">
    <property type="match status" value="1"/>
</dbReference>
<dbReference type="RefSeq" id="XP_028037562.1">
    <property type="nucleotide sequence ID" value="XM_028181761.1"/>
</dbReference>
<evidence type="ECO:0000256" key="2">
    <source>
        <dbReference type="ARBA" id="ARBA00023264"/>
    </source>
</evidence>
<accession>A0A6J2K9F4</accession>
<dbReference type="Proteomes" id="UP000504629">
    <property type="component" value="Unplaced"/>
</dbReference>
<keyword evidence="7" id="KW-0418">Kinase</keyword>
<evidence type="ECO:0000313" key="6">
    <source>
        <dbReference type="Proteomes" id="UP000504629"/>
    </source>
</evidence>
<dbReference type="PANTHER" id="PTHR22603">
    <property type="entry name" value="CHOLINE/ETHANOALAMINE KINASE"/>
    <property type="match status" value="1"/>
</dbReference>
<dbReference type="GO" id="GO:0005737">
    <property type="term" value="C:cytoplasm"/>
    <property type="evidence" value="ECO:0007669"/>
    <property type="project" value="TreeGrafter"/>
</dbReference>
<dbReference type="PANTHER" id="PTHR22603:SF66">
    <property type="entry name" value="ETHANOLAMINE KINASE"/>
    <property type="match status" value="1"/>
</dbReference>
<dbReference type="AlphaFoldDB" id="A0A6J2K9F4"/>
<sequence length="354" mass="40991">MSTVCLSAGDIYIPIQIQESDIYGGINLLLKNLRPTWPLENVKFKVFTDGITNKLVCCQLSTSHNENDIVLVRIYGNKTDLLIDRKAEVRNIKTLSALGLAPKLYAVFENGLIYQYFPGDTLNIETVLDIKIWPLVAKQMAKMHRVELGKEVQKDPMVWDKIEQFLSLLPEKFSTEVKHHRFVSSFGSVTKLRIEFERLKSHLIKTESPIVFAHNDLLLGNVIFNKDEGTISFIDYEYASYNYQAFDIANHFNEFVGLSIEDIDYQRYPSKDFQLAWIKVYLSEYLGTMTPDAKSVDTVYEEVQKLSLASHFLWGIWSLVQFEHSDIDFDFGRYAEIRLQRYYQTKNDILSVCT</sequence>
<comment type="similarity">
    <text evidence="4">Belongs to the choline/ethanolamine kinase family.</text>
</comment>
<keyword evidence="1" id="KW-0594">Phospholipid biosynthesis</keyword>
<proteinExistence type="inferred from homology"/>
<evidence type="ECO:0000256" key="5">
    <source>
        <dbReference type="ARBA" id="ARBA00038874"/>
    </source>
</evidence>
<dbReference type="GO" id="GO:0004305">
    <property type="term" value="F:ethanolamine kinase activity"/>
    <property type="evidence" value="ECO:0007669"/>
    <property type="project" value="UniProtKB-EC"/>
</dbReference>
<dbReference type="GO" id="GO:0006646">
    <property type="term" value="P:phosphatidylethanolamine biosynthetic process"/>
    <property type="evidence" value="ECO:0007669"/>
    <property type="project" value="TreeGrafter"/>
</dbReference>
<keyword evidence="1" id="KW-0444">Lipid biosynthesis</keyword>
<name>A0A6J2K9F4_BOMMA</name>
<dbReference type="EC" id="2.7.1.82" evidence="5"/>
<dbReference type="OrthoDB" id="10267235at2759"/>
<keyword evidence="6" id="KW-1185">Reference proteome</keyword>
<dbReference type="Pfam" id="PF01633">
    <property type="entry name" value="Choline_kinase"/>
    <property type="match status" value="1"/>
</dbReference>
<keyword evidence="7" id="KW-0808">Transferase</keyword>